<evidence type="ECO:0000256" key="3">
    <source>
        <dbReference type="ARBA" id="ARBA00010742"/>
    </source>
</evidence>
<gene>
    <name evidence="10" type="ORF">B5766_01700</name>
</gene>
<evidence type="ECO:0000313" key="11">
    <source>
        <dbReference type="Proteomes" id="UP000219994"/>
    </source>
</evidence>
<comment type="subcellular location">
    <subcellularLocation>
        <location evidence="2">Cell inner membrane</location>
    </subcellularLocation>
    <subcellularLocation>
        <location evidence="1">Periplasm</location>
    </subcellularLocation>
</comment>
<keyword evidence="8" id="KW-0472">Membrane</keyword>
<dbReference type="GO" id="GO:0042626">
    <property type="term" value="F:ATPase-coupled transmembrane transporter activity"/>
    <property type="evidence" value="ECO:0007669"/>
    <property type="project" value="InterPro"/>
</dbReference>
<evidence type="ECO:0000256" key="4">
    <source>
        <dbReference type="ARBA" id="ARBA00022448"/>
    </source>
</evidence>
<dbReference type="Gene3D" id="3.40.190.10">
    <property type="entry name" value="Periplasmic binding protein-like II"/>
    <property type="match status" value="2"/>
</dbReference>
<evidence type="ECO:0000313" key="10">
    <source>
        <dbReference type="EMBL" id="PDQ36298.1"/>
    </source>
</evidence>
<keyword evidence="7 9" id="KW-0732">Signal</keyword>
<dbReference type="PANTHER" id="PTHR30024">
    <property type="entry name" value="ALIPHATIC SULFONATES-BINDING PROTEIN-RELATED"/>
    <property type="match status" value="1"/>
</dbReference>
<dbReference type="InterPro" id="IPR010067">
    <property type="entry name" value="ABC_SsuA_sub-bd"/>
</dbReference>
<reference evidence="11" key="1">
    <citation type="submission" date="2017-03" db="EMBL/GenBank/DDBJ databases">
        <authorList>
            <person name="Lund M.B."/>
        </authorList>
    </citation>
    <scope>NUCLEOTIDE SEQUENCE [LARGE SCALE GENOMIC DNA]</scope>
</reference>
<dbReference type="InterPro" id="IPR044527">
    <property type="entry name" value="NrtA/CpmA_ABC-bd_dom"/>
</dbReference>
<protein>
    <submittedName>
        <fullName evidence="10">Sulfonate ABC transporter substrate-binding protein</fullName>
    </submittedName>
</protein>
<evidence type="ECO:0000256" key="7">
    <source>
        <dbReference type="ARBA" id="ARBA00022729"/>
    </source>
</evidence>
<feature type="chain" id="PRO_5039631557" evidence="9">
    <location>
        <begin position="31"/>
        <end position="355"/>
    </location>
</feature>
<evidence type="ECO:0000256" key="6">
    <source>
        <dbReference type="ARBA" id="ARBA00022519"/>
    </source>
</evidence>
<evidence type="ECO:0000256" key="1">
    <source>
        <dbReference type="ARBA" id="ARBA00004418"/>
    </source>
</evidence>
<dbReference type="SUPFAM" id="SSF53850">
    <property type="entry name" value="Periplasmic binding protein-like II"/>
    <property type="match status" value="1"/>
</dbReference>
<accession>A0A2A6FUG7</accession>
<evidence type="ECO:0000256" key="8">
    <source>
        <dbReference type="ARBA" id="ARBA00023136"/>
    </source>
</evidence>
<evidence type="ECO:0000256" key="5">
    <source>
        <dbReference type="ARBA" id="ARBA00022475"/>
    </source>
</evidence>
<dbReference type="GO" id="GO:0005886">
    <property type="term" value="C:plasma membrane"/>
    <property type="evidence" value="ECO:0007669"/>
    <property type="project" value="UniProtKB-SubCell"/>
</dbReference>
<dbReference type="GO" id="GO:0042597">
    <property type="term" value="C:periplasmic space"/>
    <property type="evidence" value="ECO:0007669"/>
    <property type="project" value="UniProtKB-SubCell"/>
</dbReference>
<name>A0A2A6FUG7_9MICO</name>
<dbReference type="PROSITE" id="PS51257">
    <property type="entry name" value="PROKAR_LIPOPROTEIN"/>
    <property type="match status" value="1"/>
</dbReference>
<organism evidence="10 11">
    <name type="scientific">Candidatus Lumbricidiphila eiseniae</name>
    <dbReference type="NCBI Taxonomy" id="1969409"/>
    <lineage>
        <taxon>Bacteria</taxon>
        <taxon>Bacillati</taxon>
        <taxon>Actinomycetota</taxon>
        <taxon>Actinomycetes</taxon>
        <taxon>Micrococcales</taxon>
        <taxon>Microbacteriaceae</taxon>
        <taxon>Candidatus Lumbricidiphila</taxon>
    </lineage>
</organism>
<dbReference type="PANTHER" id="PTHR30024:SF47">
    <property type="entry name" value="TAURINE-BINDING PERIPLASMIC PROTEIN"/>
    <property type="match status" value="1"/>
</dbReference>
<dbReference type="AlphaFoldDB" id="A0A2A6FUG7"/>
<keyword evidence="4" id="KW-0813">Transport</keyword>
<feature type="signal peptide" evidence="9">
    <location>
        <begin position="1"/>
        <end position="30"/>
    </location>
</feature>
<dbReference type="Pfam" id="PF13379">
    <property type="entry name" value="NMT1_2"/>
    <property type="match status" value="1"/>
</dbReference>
<keyword evidence="5" id="KW-1003">Cell membrane</keyword>
<comment type="similarity">
    <text evidence="3">Belongs to the bacterial solute-binding protein SsuA/TauA family.</text>
</comment>
<evidence type="ECO:0000256" key="9">
    <source>
        <dbReference type="SAM" id="SignalP"/>
    </source>
</evidence>
<dbReference type="Proteomes" id="UP000219994">
    <property type="component" value="Unassembled WGS sequence"/>
</dbReference>
<dbReference type="CDD" id="cd13553">
    <property type="entry name" value="PBP2_NrtA_CpmA_like"/>
    <property type="match status" value="1"/>
</dbReference>
<proteinExistence type="inferred from homology"/>
<evidence type="ECO:0000256" key="2">
    <source>
        <dbReference type="ARBA" id="ARBA00004533"/>
    </source>
</evidence>
<comment type="caution">
    <text evidence="10">The sequence shown here is derived from an EMBL/GenBank/DDBJ whole genome shotgun (WGS) entry which is preliminary data.</text>
</comment>
<sequence length="355" mass="36313">MTRRIRSIGLTTMMTAALVTVLTGCSSPTAASSSNAPASQLRLGYFANVTHAPAIAGLQKGFLQDALGTTKLSTQVFNAGPAEIEALSAGAIDVAYVGPNPAINTYIQSSGASARIIAGVATGGAALVVRSGITSPQDLKGATVATPQLGNTQDVSARTWFAAQGLKTDTQGGGDVHITPTENAQAFTLFQQGKLDAAWVPEPWVSRFTLEAGAHVLVDEASLWPDGAFPTTVLLVSNAYLQKHPDTVTKLLQGHVQSVTWLTAHPGEAPGVVNAGLQAAAGKPLPDAVIAQAMKAVHFSIDPNATAFDTLVSNGVTAGTQKKGSIAGLFDLRLLNQVATAGGQKKVSAGGLGEQ</sequence>
<keyword evidence="6" id="KW-0997">Cell inner membrane</keyword>
<dbReference type="NCBIfam" id="TIGR01728">
    <property type="entry name" value="SsuA_fam"/>
    <property type="match status" value="1"/>
</dbReference>
<dbReference type="EMBL" id="NAEP01000018">
    <property type="protein sequence ID" value="PDQ36298.1"/>
    <property type="molecule type" value="Genomic_DNA"/>
</dbReference>